<name>A0AAP0KKZ7_9MAGN</name>
<accession>A0AAP0KKZ7</accession>
<keyword evidence="3" id="KW-1185">Reference proteome</keyword>
<sequence>MKDTVRLAYRDDRESLFVQRFANSRERFIRIWKVNLTQTESEGELDRETEGSELEELHIKDRPAGWENDEHNYDFDSGNDNTINPPNDITTFLIDKKDPKLLKQIFSLEGAK</sequence>
<organism evidence="2 3">
    <name type="scientific">Stephania japonica</name>
    <dbReference type="NCBI Taxonomy" id="461633"/>
    <lineage>
        <taxon>Eukaryota</taxon>
        <taxon>Viridiplantae</taxon>
        <taxon>Streptophyta</taxon>
        <taxon>Embryophyta</taxon>
        <taxon>Tracheophyta</taxon>
        <taxon>Spermatophyta</taxon>
        <taxon>Magnoliopsida</taxon>
        <taxon>Ranunculales</taxon>
        <taxon>Menispermaceae</taxon>
        <taxon>Menispermoideae</taxon>
        <taxon>Cissampelideae</taxon>
        <taxon>Stephania</taxon>
    </lineage>
</organism>
<feature type="compositionally biased region" description="Basic and acidic residues" evidence="1">
    <location>
        <begin position="60"/>
        <end position="74"/>
    </location>
</feature>
<evidence type="ECO:0000313" key="3">
    <source>
        <dbReference type="Proteomes" id="UP001417504"/>
    </source>
</evidence>
<dbReference type="AlphaFoldDB" id="A0AAP0KKZ7"/>
<protein>
    <submittedName>
        <fullName evidence="2">Uncharacterized protein</fullName>
    </submittedName>
</protein>
<dbReference type="Proteomes" id="UP001417504">
    <property type="component" value="Unassembled WGS sequence"/>
</dbReference>
<dbReference type="EMBL" id="JBBNAE010000001">
    <property type="protein sequence ID" value="KAK9153693.1"/>
    <property type="molecule type" value="Genomic_DNA"/>
</dbReference>
<comment type="caution">
    <text evidence="2">The sequence shown here is derived from an EMBL/GenBank/DDBJ whole genome shotgun (WGS) entry which is preliminary data.</text>
</comment>
<evidence type="ECO:0000313" key="2">
    <source>
        <dbReference type="EMBL" id="KAK9153693.1"/>
    </source>
</evidence>
<gene>
    <name evidence="2" type="ORF">Sjap_001173</name>
</gene>
<evidence type="ECO:0000256" key="1">
    <source>
        <dbReference type="SAM" id="MobiDB-lite"/>
    </source>
</evidence>
<proteinExistence type="predicted"/>
<feature type="region of interest" description="Disordered" evidence="1">
    <location>
        <begin position="60"/>
        <end position="82"/>
    </location>
</feature>
<reference evidence="2 3" key="1">
    <citation type="submission" date="2024-01" db="EMBL/GenBank/DDBJ databases">
        <title>Genome assemblies of Stephania.</title>
        <authorList>
            <person name="Yang L."/>
        </authorList>
    </citation>
    <scope>NUCLEOTIDE SEQUENCE [LARGE SCALE GENOMIC DNA]</scope>
    <source>
        <strain evidence="2">QJT</strain>
        <tissue evidence="2">Leaf</tissue>
    </source>
</reference>